<accession>A0A7V8RUC3</accession>
<dbReference type="AlphaFoldDB" id="A0A7V8RUC3"/>
<dbReference type="Proteomes" id="UP000037962">
    <property type="component" value="Unassembled WGS sequence"/>
</dbReference>
<dbReference type="OrthoDB" id="9940907at2"/>
<evidence type="ECO:0000313" key="4">
    <source>
        <dbReference type="Proteomes" id="UP000037843"/>
    </source>
</evidence>
<keyword evidence="5" id="KW-1185">Reference proteome</keyword>
<reference evidence="4 5" key="1">
    <citation type="submission" date="2015-09" db="EMBL/GenBank/DDBJ databases">
        <title>Genome Sequences of Mycobacterium immunogenum Isolates, Recuperated from a Chloraminated Drinking Water Distribution System Simulator Subjected to Episodes of Nitrification.</title>
        <authorList>
            <person name="Gomez-Alvarez V."/>
            <person name="Revetta R.P."/>
        </authorList>
    </citation>
    <scope>NUCLEOTIDE SEQUENCE [LARGE SCALE GENOMIC DNA]</scope>
    <source>
        <strain evidence="2 4">H008</strain>
        <strain evidence="3 5">H076</strain>
    </source>
</reference>
<dbReference type="EMBL" id="LJFS01000047">
    <property type="protein sequence ID" value="KPG26249.1"/>
    <property type="molecule type" value="Genomic_DNA"/>
</dbReference>
<dbReference type="Proteomes" id="UP000037843">
    <property type="component" value="Unassembled WGS sequence"/>
</dbReference>
<sequence length="162" mass="17896">MGGKRTWIPAVLIIALLVFGGVWWYQDRDTAQPKPDCDVVHELVEFKASAVKEQESLLQAGEDQQRLEKYKASVAQEQTYVDQIQDPSIRDKAQALVDADRKSLDKQTDLYNNPIGLGPAGGPPSLEERQAYEAAQKIAAQFKSAKDELLRACPAASSDPKL</sequence>
<dbReference type="RefSeq" id="WP_043080391.1">
    <property type="nucleotide sequence ID" value="NZ_CP011530.1"/>
</dbReference>
<evidence type="ECO:0000313" key="3">
    <source>
        <dbReference type="EMBL" id="KPG26249.1"/>
    </source>
</evidence>
<evidence type="ECO:0000313" key="5">
    <source>
        <dbReference type="Proteomes" id="UP000037962"/>
    </source>
</evidence>
<dbReference type="KEGG" id="miz:BAB75_24710"/>
<keyword evidence="1" id="KW-0812">Transmembrane</keyword>
<gene>
    <name evidence="2" type="ORF">AN908_27270</name>
    <name evidence="3" type="ORF">AN912_25770</name>
</gene>
<keyword evidence="1" id="KW-0472">Membrane</keyword>
<keyword evidence="1" id="KW-1133">Transmembrane helix</keyword>
<proteinExistence type="predicted"/>
<name>A0A7V8RUC3_9MYCO</name>
<feature type="transmembrane region" description="Helical" evidence="1">
    <location>
        <begin position="6"/>
        <end position="25"/>
    </location>
</feature>
<dbReference type="EMBL" id="LJFO01000025">
    <property type="protein sequence ID" value="KPG02827.1"/>
    <property type="molecule type" value="Genomic_DNA"/>
</dbReference>
<evidence type="ECO:0000313" key="2">
    <source>
        <dbReference type="EMBL" id="KPG02827.1"/>
    </source>
</evidence>
<comment type="caution">
    <text evidence="2">The sequence shown here is derived from an EMBL/GenBank/DDBJ whole genome shotgun (WGS) entry which is preliminary data.</text>
</comment>
<evidence type="ECO:0000256" key="1">
    <source>
        <dbReference type="SAM" id="Phobius"/>
    </source>
</evidence>
<protein>
    <submittedName>
        <fullName evidence="2">Uncharacterized protein</fullName>
    </submittedName>
</protein>
<organism evidence="2 4">
    <name type="scientific">Mycobacteroides immunogenum</name>
    <dbReference type="NCBI Taxonomy" id="83262"/>
    <lineage>
        <taxon>Bacteria</taxon>
        <taxon>Bacillati</taxon>
        <taxon>Actinomycetota</taxon>
        <taxon>Actinomycetes</taxon>
        <taxon>Mycobacteriales</taxon>
        <taxon>Mycobacteriaceae</taxon>
        <taxon>Mycobacteroides</taxon>
    </lineage>
</organism>
<dbReference type="GeneID" id="45767077"/>